<feature type="non-terminal residue" evidence="1">
    <location>
        <position position="1"/>
    </location>
</feature>
<dbReference type="EMBL" id="UINC01174732">
    <property type="protein sequence ID" value="SVD80998.1"/>
    <property type="molecule type" value="Genomic_DNA"/>
</dbReference>
<dbReference type="AlphaFoldDB" id="A0A382YEQ2"/>
<accession>A0A382YEQ2</accession>
<proteinExistence type="predicted"/>
<reference evidence="1" key="1">
    <citation type="submission" date="2018-05" db="EMBL/GenBank/DDBJ databases">
        <authorList>
            <person name="Lanie J.A."/>
            <person name="Ng W.-L."/>
            <person name="Kazmierczak K.M."/>
            <person name="Andrzejewski T.M."/>
            <person name="Davidsen T.M."/>
            <person name="Wayne K.J."/>
            <person name="Tettelin H."/>
            <person name="Glass J.I."/>
            <person name="Rusch D."/>
            <person name="Podicherti R."/>
            <person name="Tsui H.-C.T."/>
            <person name="Winkler M.E."/>
        </authorList>
    </citation>
    <scope>NUCLEOTIDE SEQUENCE</scope>
</reference>
<organism evidence="1">
    <name type="scientific">marine metagenome</name>
    <dbReference type="NCBI Taxonomy" id="408172"/>
    <lineage>
        <taxon>unclassified sequences</taxon>
        <taxon>metagenomes</taxon>
        <taxon>ecological metagenomes</taxon>
    </lineage>
</organism>
<evidence type="ECO:0000313" key="1">
    <source>
        <dbReference type="EMBL" id="SVD80998.1"/>
    </source>
</evidence>
<name>A0A382YEQ2_9ZZZZ</name>
<feature type="non-terminal residue" evidence="1">
    <location>
        <position position="39"/>
    </location>
</feature>
<gene>
    <name evidence="1" type="ORF">METZ01_LOCUS433852</name>
</gene>
<sequence length="39" mass="4446">KFKNMYGVSLLVETFGHQFHIGLKESKALLKALKDILEV</sequence>
<protein>
    <submittedName>
        <fullName evidence="1">Uncharacterized protein</fullName>
    </submittedName>
</protein>